<name>A0A3N0E8T2_9ACTN</name>
<evidence type="ECO:0000313" key="2">
    <source>
        <dbReference type="EMBL" id="RNL84241.1"/>
    </source>
</evidence>
<keyword evidence="3" id="KW-1185">Reference proteome</keyword>
<reference evidence="2 3" key="1">
    <citation type="submission" date="2018-11" db="EMBL/GenBank/DDBJ databases">
        <title>The genome draft of YIM 96095.</title>
        <authorList>
            <person name="Tang S.-K."/>
            <person name="Chunyu W.-X."/>
            <person name="Feng Y.-Z."/>
        </authorList>
    </citation>
    <scope>NUCLEOTIDE SEQUENCE [LARGE SCALE GENOMIC DNA]</scope>
    <source>
        <strain evidence="2 3">YIM 96095</strain>
    </source>
</reference>
<dbReference type="AlphaFoldDB" id="A0A3N0E8T2"/>
<evidence type="ECO:0000313" key="3">
    <source>
        <dbReference type="Proteomes" id="UP000269198"/>
    </source>
</evidence>
<evidence type="ECO:0000256" key="1">
    <source>
        <dbReference type="SAM" id="MobiDB-lite"/>
    </source>
</evidence>
<sequence length="94" mass="9781">MLRNRRWRGVRSGGQAHAESVTGARSVSLAHDGRAGEPDTAGTTVSYPLFGPALADFPVSGDAFDSGTNRRVTLPVGPDPAARDAADDPSYSPD</sequence>
<proteinExistence type="predicted"/>
<dbReference type="EMBL" id="RJMB01000012">
    <property type="protein sequence ID" value="RNL84241.1"/>
    <property type="molecule type" value="Genomic_DNA"/>
</dbReference>
<dbReference type="Proteomes" id="UP000269198">
    <property type="component" value="Unassembled WGS sequence"/>
</dbReference>
<feature type="region of interest" description="Disordered" evidence="1">
    <location>
        <begin position="1"/>
        <end position="44"/>
    </location>
</feature>
<organism evidence="2 3">
    <name type="scientific">Halostreptopolyspora alba</name>
    <dbReference type="NCBI Taxonomy" id="2487137"/>
    <lineage>
        <taxon>Bacteria</taxon>
        <taxon>Bacillati</taxon>
        <taxon>Actinomycetota</taxon>
        <taxon>Actinomycetes</taxon>
        <taxon>Streptosporangiales</taxon>
        <taxon>Nocardiopsidaceae</taxon>
        <taxon>Halostreptopolyspora</taxon>
    </lineage>
</organism>
<protein>
    <submittedName>
        <fullName evidence="2">Uncharacterized protein</fullName>
    </submittedName>
</protein>
<feature type="region of interest" description="Disordered" evidence="1">
    <location>
        <begin position="58"/>
        <end position="94"/>
    </location>
</feature>
<accession>A0A3N0E8T2</accession>
<gene>
    <name evidence="2" type="ORF">EFW17_13560</name>
</gene>
<comment type="caution">
    <text evidence="2">The sequence shown here is derived from an EMBL/GenBank/DDBJ whole genome shotgun (WGS) entry which is preliminary data.</text>
</comment>
<dbReference type="RefSeq" id="WP_123201734.1">
    <property type="nucleotide sequence ID" value="NZ_RJMB01000012.1"/>
</dbReference>